<dbReference type="SMART" id="SM00567">
    <property type="entry name" value="EZ_HEAT"/>
    <property type="match status" value="1"/>
</dbReference>
<keyword evidence="2" id="KW-1185">Reference proteome</keyword>
<dbReference type="Proteomes" id="UP001165283">
    <property type="component" value="Unassembled WGS sequence"/>
</dbReference>
<proteinExistence type="predicted"/>
<evidence type="ECO:0008006" key="3">
    <source>
        <dbReference type="Google" id="ProtNLM"/>
    </source>
</evidence>
<evidence type="ECO:0000313" key="1">
    <source>
        <dbReference type="EMBL" id="MCO1657127.1"/>
    </source>
</evidence>
<organism evidence="1 2">
    <name type="scientific">Pseudonocardia humida</name>
    <dbReference type="NCBI Taxonomy" id="2800819"/>
    <lineage>
        <taxon>Bacteria</taxon>
        <taxon>Bacillati</taxon>
        <taxon>Actinomycetota</taxon>
        <taxon>Actinomycetes</taxon>
        <taxon>Pseudonocardiales</taxon>
        <taxon>Pseudonocardiaceae</taxon>
        <taxon>Pseudonocardia</taxon>
    </lineage>
</organism>
<dbReference type="InterPro" id="IPR004155">
    <property type="entry name" value="PBS_lyase_HEAT"/>
</dbReference>
<comment type="caution">
    <text evidence="1">The sequence shown here is derived from an EMBL/GenBank/DDBJ whole genome shotgun (WGS) entry which is preliminary data.</text>
</comment>
<evidence type="ECO:0000313" key="2">
    <source>
        <dbReference type="Proteomes" id="UP001165283"/>
    </source>
</evidence>
<dbReference type="RefSeq" id="WP_252440527.1">
    <property type="nucleotide sequence ID" value="NZ_JAGSOV010000040.1"/>
</dbReference>
<reference evidence="1" key="1">
    <citation type="submission" date="2021-04" db="EMBL/GenBank/DDBJ databases">
        <title>Pseudonocardia sp. nov., isolated from sandy soil of mangrove forest.</title>
        <authorList>
            <person name="Zan Z."/>
            <person name="Huang R."/>
            <person name="Liu W."/>
        </authorList>
    </citation>
    <scope>NUCLEOTIDE SEQUENCE</scope>
    <source>
        <strain evidence="1">S2-4</strain>
    </source>
</reference>
<sequence length="410" mass="44541">MGFSPCFVVDGLDRIGRSADVHEAFVAVLRVLAETGALIVTCRTEVWQDDFAQLSVHPLVVDELPAERVAALLGGDATPADVLPILRVPFFLDAHLRTRHLQPDVPRSMTDILAGLWRSYQAGPQDAVPRRSEAAAVLRTIAELQLDAMAFVVPLDALRTDLPAPATALDLAELTNRRIVVRTSGTDRPGVRLRHDLLDCFGMAMVLLDAVDGAGRRATVYRRAAEDVGWQLIAMLVQLAHDRGREQLLDEVFTELLGMLDRKADGVGAIPDSWAATYVLREKFDLLLPRILRCLNGRKVVAGPGGGRSSAGRDPSVTRESASTLASAFAVITDWRSARPDEAIEVLAANLAADRWPGFRRRFVEALGQYVHPRAVAALEELLGAELDLLDGADEHGENGENAPRPPTSS</sequence>
<name>A0ABT1A2A8_9PSEU</name>
<protein>
    <recommendedName>
        <fullName evidence="3">KAP-like P-loop domain-containing protein</fullName>
    </recommendedName>
</protein>
<accession>A0ABT1A2A8</accession>
<gene>
    <name evidence="1" type="ORF">KDL28_18875</name>
</gene>
<dbReference type="EMBL" id="JAGSOV010000040">
    <property type="protein sequence ID" value="MCO1657127.1"/>
    <property type="molecule type" value="Genomic_DNA"/>
</dbReference>